<keyword evidence="1" id="KW-0472">Membrane</keyword>
<dbReference type="AlphaFoldDB" id="A9B6E0"/>
<dbReference type="STRING" id="316274.Haur_0191"/>
<dbReference type="HOGENOM" id="CLU_1282425_0_0_0"/>
<dbReference type="KEGG" id="hau:Haur_0191"/>
<gene>
    <name evidence="2" type="ordered locus">Haur_0191</name>
</gene>
<feature type="transmembrane region" description="Helical" evidence="1">
    <location>
        <begin position="91"/>
        <end position="117"/>
    </location>
</feature>
<dbReference type="EMBL" id="CP000875">
    <property type="protein sequence ID" value="ABX02843.1"/>
    <property type="molecule type" value="Genomic_DNA"/>
</dbReference>
<evidence type="ECO:0000313" key="2">
    <source>
        <dbReference type="EMBL" id="ABX02843.1"/>
    </source>
</evidence>
<keyword evidence="1" id="KW-1133">Transmembrane helix</keyword>
<organism evidence="2 3">
    <name type="scientific">Herpetosiphon aurantiacus (strain ATCC 23779 / DSM 785 / 114-95)</name>
    <dbReference type="NCBI Taxonomy" id="316274"/>
    <lineage>
        <taxon>Bacteria</taxon>
        <taxon>Bacillati</taxon>
        <taxon>Chloroflexota</taxon>
        <taxon>Chloroflexia</taxon>
        <taxon>Herpetosiphonales</taxon>
        <taxon>Herpetosiphonaceae</taxon>
        <taxon>Herpetosiphon</taxon>
    </lineage>
</organism>
<dbReference type="Proteomes" id="UP000000787">
    <property type="component" value="Chromosome"/>
</dbReference>
<feature type="transmembrane region" description="Helical" evidence="1">
    <location>
        <begin position="65"/>
        <end position="84"/>
    </location>
</feature>
<evidence type="ECO:0000313" key="3">
    <source>
        <dbReference type="Proteomes" id="UP000000787"/>
    </source>
</evidence>
<sequence length="222" mass="23745">MTTLGPWIAFGLTLIVLSRAFGENPLFRFSQYLFVGLALGYTLTVVVTTIFIVPSGDMLDNPDSVGTALFIVPVLIGVLLLTRLRTQQFSWLANIPLSLLFGVAAAVAIAGTLLGTLLPQLQASFFSVTSFTDGSNLGAAIGKLVLVIGIVLVLLSFRFSKAATPEAADHTETLKPSLVAKFGRMWLLLSLGAVFAATLITYQSALIDRIQFLLRQIIGVIS</sequence>
<dbReference type="BioCyc" id="HAUR316274:GHYA-194-MONOMER"/>
<protein>
    <submittedName>
        <fullName evidence="2">Uncharacterized protein</fullName>
    </submittedName>
</protein>
<keyword evidence="3" id="KW-1185">Reference proteome</keyword>
<accession>A9B6E0</accession>
<proteinExistence type="predicted"/>
<dbReference type="eggNOG" id="ENOG5031DS7">
    <property type="taxonomic scope" value="Bacteria"/>
</dbReference>
<reference evidence="2 3" key="1">
    <citation type="journal article" date="2011" name="Stand. Genomic Sci.">
        <title>Complete genome sequence of the filamentous gliding predatory bacterium Herpetosiphon aurantiacus type strain (114-95(T)).</title>
        <authorList>
            <person name="Kiss H."/>
            <person name="Nett M."/>
            <person name="Domin N."/>
            <person name="Martin K."/>
            <person name="Maresca J.A."/>
            <person name="Copeland A."/>
            <person name="Lapidus A."/>
            <person name="Lucas S."/>
            <person name="Berry K.W."/>
            <person name="Glavina Del Rio T."/>
            <person name="Dalin E."/>
            <person name="Tice H."/>
            <person name="Pitluck S."/>
            <person name="Richardson P."/>
            <person name="Bruce D."/>
            <person name="Goodwin L."/>
            <person name="Han C."/>
            <person name="Detter J.C."/>
            <person name="Schmutz J."/>
            <person name="Brettin T."/>
            <person name="Land M."/>
            <person name="Hauser L."/>
            <person name="Kyrpides N.C."/>
            <person name="Ivanova N."/>
            <person name="Goker M."/>
            <person name="Woyke T."/>
            <person name="Klenk H.P."/>
            <person name="Bryant D.A."/>
        </authorList>
    </citation>
    <scope>NUCLEOTIDE SEQUENCE [LARGE SCALE GENOMIC DNA]</scope>
    <source>
        <strain evidence="3">ATCC 23779 / DSM 785 / 114-95</strain>
    </source>
</reference>
<feature type="transmembrane region" description="Helical" evidence="1">
    <location>
        <begin position="6"/>
        <end position="22"/>
    </location>
</feature>
<name>A9B6E0_HERA2</name>
<feature type="transmembrane region" description="Helical" evidence="1">
    <location>
        <begin position="34"/>
        <end position="53"/>
    </location>
</feature>
<feature type="transmembrane region" description="Helical" evidence="1">
    <location>
        <begin position="137"/>
        <end position="157"/>
    </location>
</feature>
<dbReference type="InParanoid" id="A9B6E0"/>
<feature type="transmembrane region" description="Helical" evidence="1">
    <location>
        <begin position="185"/>
        <end position="205"/>
    </location>
</feature>
<evidence type="ECO:0000256" key="1">
    <source>
        <dbReference type="SAM" id="Phobius"/>
    </source>
</evidence>
<keyword evidence="1" id="KW-0812">Transmembrane</keyword>